<dbReference type="EMBL" id="ONZF01000001">
    <property type="protein sequence ID" value="SPJ22215.1"/>
    <property type="molecule type" value="Genomic_DNA"/>
</dbReference>
<gene>
    <name evidence="1" type="ORF">PAA8504_00002</name>
</gene>
<name>A0A2R8BQ14_9RHOB</name>
<dbReference type="RefSeq" id="WP_108892133.1">
    <property type="nucleotide sequence ID" value="NZ_ONZF01000001.1"/>
</dbReference>
<evidence type="ECO:0008006" key="3">
    <source>
        <dbReference type="Google" id="ProtNLM"/>
    </source>
</evidence>
<organism evidence="1 2">
    <name type="scientific">Palleronia abyssalis</name>
    <dbReference type="NCBI Taxonomy" id="1501240"/>
    <lineage>
        <taxon>Bacteria</taxon>
        <taxon>Pseudomonadati</taxon>
        <taxon>Pseudomonadota</taxon>
        <taxon>Alphaproteobacteria</taxon>
        <taxon>Rhodobacterales</taxon>
        <taxon>Roseobacteraceae</taxon>
        <taxon>Palleronia</taxon>
    </lineage>
</organism>
<reference evidence="1 2" key="1">
    <citation type="submission" date="2018-03" db="EMBL/GenBank/DDBJ databases">
        <authorList>
            <person name="Keele B.F."/>
        </authorList>
    </citation>
    <scope>NUCLEOTIDE SEQUENCE [LARGE SCALE GENOMIC DNA]</scope>
    <source>
        <strain evidence="1 2">CECT 8504</strain>
    </source>
</reference>
<protein>
    <recommendedName>
        <fullName evidence="3">Caspase family p20 domain-containing protein</fullName>
    </recommendedName>
</protein>
<keyword evidence="2" id="KW-1185">Reference proteome</keyword>
<dbReference type="Gene3D" id="3.40.50.1460">
    <property type="match status" value="1"/>
</dbReference>
<proteinExistence type="predicted"/>
<sequence length="147" mass="15405">MRWLSKTRHASIVAASAEGLASLPVEAYLGPAAPGCVRRALAVGVDLYAQPILPDGNFAKADVDRLIGAIIDLPATVPAFEKPRFVGGRRTEPDDVLSAIDDLAYGLGASDHAVLFFAGHGVQGKDGAFYMAMRDTNLEDLAGTALP</sequence>
<evidence type="ECO:0000313" key="1">
    <source>
        <dbReference type="EMBL" id="SPJ22215.1"/>
    </source>
</evidence>
<evidence type="ECO:0000313" key="2">
    <source>
        <dbReference type="Proteomes" id="UP000244912"/>
    </source>
</evidence>
<dbReference type="Proteomes" id="UP000244912">
    <property type="component" value="Unassembled WGS sequence"/>
</dbReference>
<accession>A0A2R8BQ14</accession>
<dbReference type="AlphaFoldDB" id="A0A2R8BQ14"/>
<dbReference type="OrthoDB" id="7782582at2"/>